<dbReference type="Proteomes" id="UP000789595">
    <property type="component" value="Unassembled WGS sequence"/>
</dbReference>
<gene>
    <name evidence="14" type="ORF">PECAL_6P11110</name>
</gene>
<dbReference type="Pfam" id="PF11722">
    <property type="entry name" value="zf-TRM13_CCCH"/>
    <property type="match status" value="1"/>
</dbReference>
<reference evidence="14" key="1">
    <citation type="submission" date="2021-11" db="EMBL/GenBank/DDBJ databases">
        <authorList>
            <consortium name="Genoscope - CEA"/>
            <person name="William W."/>
        </authorList>
    </citation>
    <scope>NUCLEOTIDE SEQUENCE</scope>
</reference>
<comment type="catalytic activity">
    <reaction evidence="10 12">
        <text>cytidine(4) in tRNA(Gly)(GCC) + S-adenosyl-L-methionine = 2'-O-methylcytidine(4) in tRNA(Gly)(GCC) + S-adenosyl-L-homocysteine + H(+)</text>
        <dbReference type="Rhea" id="RHEA:43192"/>
        <dbReference type="Rhea" id="RHEA-COMP:10399"/>
        <dbReference type="Rhea" id="RHEA-COMP:10400"/>
        <dbReference type="ChEBI" id="CHEBI:15378"/>
        <dbReference type="ChEBI" id="CHEBI:57856"/>
        <dbReference type="ChEBI" id="CHEBI:59789"/>
        <dbReference type="ChEBI" id="CHEBI:74495"/>
        <dbReference type="ChEBI" id="CHEBI:82748"/>
        <dbReference type="EC" id="2.1.1.225"/>
    </reaction>
</comment>
<dbReference type="GO" id="GO:0106050">
    <property type="term" value="F:tRNA 2'-O-methyltransferase activity"/>
    <property type="evidence" value="ECO:0007669"/>
    <property type="project" value="UniProtKB-UniRule"/>
</dbReference>
<evidence type="ECO:0000256" key="5">
    <source>
        <dbReference type="ARBA" id="ARBA00022694"/>
    </source>
</evidence>
<keyword evidence="7 12" id="KW-0863">Zinc-finger</keyword>
<dbReference type="InterPro" id="IPR039044">
    <property type="entry name" value="Trm13"/>
</dbReference>
<protein>
    <recommendedName>
        <fullName evidence="12">tRNA:m(4)X modification enzyme TRM13</fullName>
        <ecNumber evidence="12">2.1.1.225</ecNumber>
    </recommendedName>
</protein>
<name>A0A8J2X3W6_9STRA</name>
<keyword evidence="5 12" id="KW-0819">tRNA processing</keyword>
<dbReference type="AlphaFoldDB" id="A0A8J2X3W6"/>
<dbReference type="InterPro" id="IPR021721">
    <property type="entry name" value="Znf_CCCH-type_TRM13"/>
</dbReference>
<feature type="domain" description="CHHC U11-48K-type" evidence="13">
    <location>
        <begin position="99"/>
        <end position="126"/>
    </location>
</feature>
<evidence type="ECO:0000256" key="7">
    <source>
        <dbReference type="ARBA" id="ARBA00022771"/>
    </source>
</evidence>
<dbReference type="Pfam" id="PF05206">
    <property type="entry name" value="TRM13"/>
    <property type="match status" value="1"/>
</dbReference>
<evidence type="ECO:0000256" key="8">
    <source>
        <dbReference type="ARBA" id="ARBA00022833"/>
    </source>
</evidence>
<comment type="function">
    <text evidence="12">tRNA methylase which 2'-O-methylates cytidine(4) in tRNA(Pro) and tRNA(Gly)(GCC), and adenosine(4) in tRNA(His).</text>
</comment>
<dbReference type="EMBL" id="CAKKNE010000006">
    <property type="protein sequence ID" value="CAH0379486.1"/>
    <property type="molecule type" value="Genomic_DNA"/>
</dbReference>
<evidence type="ECO:0000256" key="2">
    <source>
        <dbReference type="ARBA" id="ARBA00022603"/>
    </source>
</evidence>
<evidence type="ECO:0000256" key="9">
    <source>
        <dbReference type="ARBA" id="ARBA00048165"/>
    </source>
</evidence>
<evidence type="ECO:0000313" key="14">
    <source>
        <dbReference type="EMBL" id="CAH0379486.1"/>
    </source>
</evidence>
<dbReference type="PROSITE" id="PS51800">
    <property type="entry name" value="ZF_CHHC_U11_48K"/>
    <property type="match status" value="1"/>
</dbReference>
<evidence type="ECO:0000256" key="12">
    <source>
        <dbReference type="RuleBase" id="RU367103"/>
    </source>
</evidence>
<comment type="caution">
    <text evidence="14">The sequence shown here is derived from an EMBL/GenBank/DDBJ whole genome shotgun (WGS) entry which is preliminary data.</text>
</comment>
<proteinExistence type="inferred from homology"/>
<keyword evidence="8 12" id="KW-0862">Zinc</keyword>
<accession>A0A8J2X3W6</accession>
<keyword evidence="6 12" id="KW-0479">Metal-binding</keyword>
<keyword evidence="3 12" id="KW-0808">Transferase</keyword>
<keyword evidence="2 12" id="KW-0489">Methyltransferase</keyword>
<organism evidence="14 15">
    <name type="scientific">Pelagomonas calceolata</name>
    <dbReference type="NCBI Taxonomy" id="35677"/>
    <lineage>
        <taxon>Eukaryota</taxon>
        <taxon>Sar</taxon>
        <taxon>Stramenopiles</taxon>
        <taxon>Ochrophyta</taxon>
        <taxon>Pelagophyceae</taxon>
        <taxon>Pelagomonadales</taxon>
        <taxon>Pelagomonadaceae</taxon>
        <taxon>Pelagomonas</taxon>
    </lineage>
</organism>
<evidence type="ECO:0000256" key="3">
    <source>
        <dbReference type="ARBA" id="ARBA00022679"/>
    </source>
</evidence>
<dbReference type="OrthoDB" id="258806at2759"/>
<sequence length="463" mass="51062">MEELAVSVDLFLDKPREVENQKLICAACAADKTQCICPDDRRDRKATKRRTRLLHMRGVTLGVCAHWMPRKDRPCGFPPPPGRKWCREHDPELFGRDERMPCPIDPSHKIFKRDLEAHLKVCETRKDRERILGRPWYSEGCNAGGSGELGNDKEMGEKELLDKLRLAASDKVGEGATGVKSKRARHKTQASLIVDTALRMAPSLFKGDDVAVVDLGAGKGGLADAVVAHRQPQAVVFVERESRRHKADGKLRRLEDLEVERVRGDLADVDLARVGTLRGRVCVGVAKHLCGSATDLALNAFVALSEARGVAVATCCHHRCEWSSYVGRDYFRAKTGGSAADFARIARWSSWACQVANGTTGEHAAPVCADDLRDYTSEQKREIGRRCKALLDAGRLDFLRRHGLAGARSAYCDVELSPENWLLVAERRCVPCADAAPQVVRKSPCSPVLPRTLEEGVCGCVVI</sequence>
<dbReference type="InterPro" id="IPR007871">
    <property type="entry name" value="Methyltransferase_TRM13"/>
</dbReference>
<evidence type="ECO:0000256" key="4">
    <source>
        <dbReference type="ARBA" id="ARBA00022691"/>
    </source>
</evidence>
<dbReference type="Pfam" id="PF05253">
    <property type="entry name" value="zf-U11-48K"/>
    <property type="match status" value="1"/>
</dbReference>
<evidence type="ECO:0000256" key="11">
    <source>
        <dbReference type="ARBA" id="ARBA00049393"/>
    </source>
</evidence>
<dbReference type="InterPro" id="IPR022776">
    <property type="entry name" value="TRM13/UPF0224_CHHC_Znf_dom"/>
</dbReference>
<evidence type="ECO:0000259" key="13">
    <source>
        <dbReference type="PROSITE" id="PS51800"/>
    </source>
</evidence>
<comment type="similarity">
    <text evidence="1 12">Belongs to the methyltransferase TRM13 family.</text>
</comment>
<evidence type="ECO:0000313" key="15">
    <source>
        <dbReference type="Proteomes" id="UP000789595"/>
    </source>
</evidence>
<dbReference type="PANTHER" id="PTHR12998">
    <property type="entry name" value="TRNA:M(4)X MODIFICATION ENZYME TRM13 HOMOLOG"/>
    <property type="match status" value="1"/>
</dbReference>
<dbReference type="GO" id="GO:0008270">
    <property type="term" value="F:zinc ion binding"/>
    <property type="evidence" value="ECO:0007669"/>
    <property type="project" value="UniProtKB-KW"/>
</dbReference>
<evidence type="ECO:0000256" key="10">
    <source>
        <dbReference type="ARBA" id="ARBA00048635"/>
    </source>
</evidence>
<comment type="catalytic activity">
    <reaction evidence="9 12">
        <text>cytidine(4) in tRNA(Pro) + S-adenosyl-L-methionine = 2'-O-methylcytidine(4) in tRNA(Pro) + S-adenosyl-L-homocysteine + H(+)</text>
        <dbReference type="Rhea" id="RHEA:32767"/>
        <dbReference type="Rhea" id="RHEA-COMP:10397"/>
        <dbReference type="Rhea" id="RHEA-COMP:10398"/>
        <dbReference type="ChEBI" id="CHEBI:15378"/>
        <dbReference type="ChEBI" id="CHEBI:57856"/>
        <dbReference type="ChEBI" id="CHEBI:59789"/>
        <dbReference type="ChEBI" id="CHEBI:74495"/>
        <dbReference type="ChEBI" id="CHEBI:82748"/>
        <dbReference type="EC" id="2.1.1.225"/>
    </reaction>
</comment>
<keyword evidence="4 12" id="KW-0949">S-adenosyl-L-methionine</keyword>
<evidence type="ECO:0000256" key="6">
    <source>
        <dbReference type="ARBA" id="ARBA00022723"/>
    </source>
</evidence>
<dbReference type="EC" id="2.1.1.225" evidence="12"/>
<evidence type="ECO:0000256" key="1">
    <source>
        <dbReference type="ARBA" id="ARBA00005265"/>
    </source>
</evidence>
<comment type="catalytic activity">
    <reaction evidence="11 12">
        <text>adenosine(4) in tRNA(His) + S-adenosyl-L-methionine = 2'-O-methyladenosine(4) in tRNA(His) + S-adenosyl-L-homocysteine + H(+)</text>
        <dbReference type="Rhea" id="RHEA:43196"/>
        <dbReference type="Rhea" id="RHEA-COMP:10401"/>
        <dbReference type="Rhea" id="RHEA-COMP:10402"/>
        <dbReference type="ChEBI" id="CHEBI:15378"/>
        <dbReference type="ChEBI" id="CHEBI:57856"/>
        <dbReference type="ChEBI" id="CHEBI:59789"/>
        <dbReference type="ChEBI" id="CHEBI:74411"/>
        <dbReference type="ChEBI" id="CHEBI:74477"/>
        <dbReference type="EC" id="2.1.1.225"/>
    </reaction>
</comment>
<dbReference type="PANTHER" id="PTHR12998:SF0">
    <property type="entry name" value="TRNA:M(4)X MODIFICATION ENZYME TRM13 HOMOLOG"/>
    <property type="match status" value="1"/>
</dbReference>
<keyword evidence="15" id="KW-1185">Reference proteome</keyword>
<dbReference type="GO" id="GO:0030488">
    <property type="term" value="P:tRNA methylation"/>
    <property type="evidence" value="ECO:0007669"/>
    <property type="project" value="InterPro"/>
</dbReference>